<organism evidence="2 3">
    <name type="scientific">Angustibacter aerolatus</name>
    <dbReference type="NCBI Taxonomy" id="1162965"/>
    <lineage>
        <taxon>Bacteria</taxon>
        <taxon>Bacillati</taxon>
        <taxon>Actinomycetota</taxon>
        <taxon>Actinomycetes</taxon>
        <taxon>Kineosporiales</taxon>
        <taxon>Kineosporiaceae</taxon>
    </lineage>
</organism>
<comment type="caution">
    <text evidence="2">The sequence shown here is derived from an EMBL/GenBank/DDBJ whole genome shotgun (WGS) entry which is preliminary data.</text>
</comment>
<evidence type="ECO:0000313" key="2">
    <source>
        <dbReference type="EMBL" id="GMA86664.1"/>
    </source>
</evidence>
<accession>A0ABQ6JH19</accession>
<gene>
    <name evidence="2" type="ORF">GCM10025868_19140</name>
</gene>
<feature type="region of interest" description="Disordered" evidence="1">
    <location>
        <begin position="80"/>
        <end position="156"/>
    </location>
</feature>
<feature type="compositionally biased region" description="Basic residues" evidence="1">
    <location>
        <begin position="111"/>
        <end position="124"/>
    </location>
</feature>
<name>A0ABQ6JH19_9ACTN</name>
<dbReference type="SUPFAM" id="SSF48452">
    <property type="entry name" value="TPR-like"/>
    <property type="match status" value="1"/>
</dbReference>
<reference evidence="3" key="1">
    <citation type="journal article" date="2019" name="Int. J. Syst. Evol. Microbiol.">
        <title>The Global Catalogue of Microorganisms (GCM) 10K type strain sequencing project: providing services to taxonomists for standard genome sequencing and annotation.</title>
        <authorList>
            <consortium name="The Broad Institute Genomics Platform"/>
            <consortium name="The Broad Institute Genome Sequencing Center for Infectious Disease"/>
            <person name="Wu L."/>
            <person name="Ma J."/>
        </authorList>
    </citation>
    <scope>NUCLEOTIDE SEQUENCE [LARGE SCALE GENOMIC DNA]</scope>
    <source>
        <strain evidence="3">NBRC 108730</strain>
    </source>
</reference>
<dbReference type="InterPro" id="IPR011990">
    <property type="entry name" value="TPR-like_helical_dom_sf"/>
</dbReference>
<sequence>MRSWSPALLLGEQSARRHGDQRAQGQVRLLLAGVAREDGRFDDAVDLVRNAAHLHFGEGWEKERGFIGIALFEAGRYDEAVTEPGPGARAPRDHPGAAGELPRVPRPRAVGARRRPGRRDRRRTHGDAVPARRGGDVAALARRGPHDGRRPAARRR</sequence>
<dbReference type="EMBL" id="BSUZ01000001">
    <property type="protein sequence ID" value="GMA86664.1"/>
    <property type="molecule type" value="Genomic_DNA"/>
</dbReference>
<evidence type="ECO:0000313" key="3">
    <source>
        <dbReference type="Proteomes" id="UP001157017"/>
    </source>
</evidence>
<dbReference type="Proteomes" id="UP001157017">
    <property type="component" value="Unassembled WGS sequence"/>
</dbReference>
<protein>
    <recommendedName>
        <fullName evidence="4">MalT-like TPR region domain-containing protein</fullName>
    </recommendedName>
</protein>
<keyword evidence="3" id="KW-1185">Reference proteome</keyword>
<evidence type="ECO:0000256" key="1">
    <source>
        <dbReference type="SAM" id="MobiDB-lite"/>
    </source>
</evidence>
<evidence type="ECO:0008006" key="4">
    <source>
        <dbReference type="Google" id="ProtNLM"/>
    </source>
</evidence>
<proteinExistence type="predicted"/>